<evidence type="ECO:0000313" key="1">
    <source>
        <dbReference type="Ensembl" id="ENSHBUP00000018670.1"/>
    </source>
</evidence>
<protein>
    <recommendedName>
        <fullName evidence="3">Reverse transcriptase domain-containing protein</fullName>
    </recommendedName>
</protein>
<reference evidence="1" key="2">
    <citation type="submission" date="2025-09" db="UniProtKB">
        <authorList>
            <consortium name="Ensembl"/>
        </authorList>
    </citation>
    <scope>IDENTIFICATION</scope>
</reference>
<name>A0A3Q2W2L2_HAPBU</name>
<dbReference type="STRING" id="8153.ENSHBUP00000018670"/>
<dbReference type="PANTHER" id="PTHR19446">
    <property type="entry name" value="REVERSE TRANSCRIPTASES"/>
    <property type="match status" value="1"/>
</dbReference>
<dbReference type="AlphaFoldDB" id="A0A3Q2W2L2"/>
<reference evidence="1" key="1">
    <citation type="submission" date="2025-08" db="UniProtKB">
        <authorList>
            <consortium name="Ensembl"/>
        </authorList>
    </citation>
    <scope>IDENTIFICATION</scope>
</reference>
<evidence type="ECO:0000313" key="2">
    <source>
        <dbReference type="Proteomes" id="UP000264840"/>
    </source>
</evidence>
<accession>A0A3Q2W2L2</accession>
<keyword evidence="2" id="KW-1185">Reference proteome</keyword>
<dbReference type="GeneTree" id="ENSGT01060000249052"/>
<organism evidence="1 2">
    <name type="scientific">Haplochromis burtoni</name>
    <name type="common">Burton's mouthbrooder</name>
    <name type="synonym">Chromis burtoni</name>
    <dbReference type="NCBI Taxonomy" id="8153"/>
    <lineage>
        <taxon>Eukaryota</taxon>
        <taxon>Metazoa</taxon>
        <taxon>Chordata</taxon>
        <taxon>Craniata</taxon>
        <taxon>Vertebrata</taxon>
        <taxon>Euteleostomi</taxon>
        <taxon>Actinopterygii</taxon>
        <taxon>Neopterygii</taxon>
        <taxon>Teleostei</taxon>
        <taxon>Neoteleostei</taxon>
        <taxon>Acanthomorphata</taxon>
        <taxon>Ovalentaria</taxon>
        <taxon>Cichlomorphae</taxon>
        <taxon>Cichliformes</taxon>
        <taxon>Cichlidae</taxon>
        <taxon>African cichlids</taxon>
        <taxon>Pseudocrenilabrinae</taxon>
        <taxon>Haplochromini</taxon>
        <taxon>Haplochromis</taxon>
    </lineage>
</organism>
<evidence type="ECO:0008006" key="3">
    <source>
        <dbReference type="Google" id="ProtNLM"/>
    </source>
</evidence>
<proteinExistence type="predicted"/>
<sequence length="129" mass="14292">EAENSQDELGVNTGRITIEEVKIAIKSLKNNKADGLEKLGGQAMVEELMTLFNKCWQSGTVPPWRKGTIVKLPEKGNTSECTNWRGITLFSVPGKAFCIVIKGACKESVWTSLSCLKMFHLSSEKLLQF</sequence>
<dbReference type="Ensembl" id="ENSHBUT00000027787.1">
    <property type="protein sequence ID" value="ENSHBUP00000018670.1"/>
    <property type="gene ID" value="ENSHBUG00000020759.1"/>
</dbReference>
<dbReference type="Proteomes" id="UP000264840">
    <property type="component" value="Unplaced"/>
</dbReference>
<dbReference type="OMA" id="LADCENW"/>